<keyword evidence="4" id="KW-0804">Transcription</keyword>
<comment type="caution">
    <text evidence="6">The sequence shown here is derived from an EMBL/GenBank/DDBJ whole genome shotgun (WGS) entry which is preliminary data.</text>
</comment>
<sequence length="233" mass="25407">MEAFTEIAHAFETEKTPEAMLWAITRAAVRTVPRCDHAGVLIVQAGQITDDASTDAVPKAVGHLLQMAGEGPCLEAIRERHSIVIDDLASDTRWPLFSRPVAEETGVRGMVSFRLLVDPDSHSTLNLYSREPKAFDDNAHAKGAILAVHATIALTAARDRQNNQRLRVALDSNREIGTAMGILMAQGKLTRAEAFDVLAGASQRLNIKLRRIASQVVQVGELNEEAIRRATDP</sequence>
<dbReference type="EMBL" id="BAABJP010000037">
    <property type="protein sequence ID" value="GAA5166969.1"/>
    <property type="molecule type" value="Genomic_DNA"/>
</dbReference>
<feature type="domain" description="ANTAR" evidence="5">
    <location>
        <begin position="156"/>
        <end position="217"/>
    </location>
</feature>
<evidence type="ECO:0000259" key="5">
    <source>
        <dbReference type="PROSITE" id="PS50921"/>
    </source>
</evidence>
<dbReference type="Pfam" id="PF03861">
    <property type="entry name" value="ANTAR"/>
    <property type="match status" value="1"/>
</dbReference>
<dbReference type="Gene3D" id="3.30.450.40">
    <property type="match status" value="1"/>
</dbReference>
<dbReference type="InterPro" id="IPR003018">
    <property type="entry name" value="GAF"/>
</dbReference>
<dbReference type="SMART" id="SM01012">
    <property type="entry name" value="ANTAR"/>
    <property type="match status" value="1"/>
</dbReference>
<dbReference type="InterPro" id="IPR012074">
    <property type="entry name" value="GAF_ANTAR"/>
</dbReference>
<keyword evidence="3" id="KW-0805">Transcription regulation</keyword>
<dbReference type="PIRSF" id="PIRSF036625">
    <property type="entry name" value="GAF_ANTAR"/>
    <property type="match status" value="1"/>
</dbReference>
<accession>A0ABP9QSZ8</accession>
<reference evidence="7" key="1">
    <citation type="journal article" date="2019" name="Int. J. Syst. Evol. Microbiol.">
        <title>The Global Catalogue of Microorganisms (GCM) 10K type strain sequencing project: providing services to taxonomists for standard genome sequencing and annotation.</title>
        <authorList>
            <consortium name="The Broad Institute Genomics Platform"/>
            <consortium name="The Broad Institute Genome Sequencing Center for Infectious Disease"/>
            <person name="Wu L."/>
            <person name="Ma J."/>
        </authorList>
    </citation>
    <scope>NUCLEOTIDE SEQUENCE [LARGE SCALE GENOMIC DNA]</scope>
    <source>
        <strain evidence="7">JCM 18303</strain>
    </source>
</reference>
<evidence type="ECO:0000256" key="3">
    <source>
        <dbReference type="ARBA" id="ARBA00023015"/>
    </source>
</evidence>
<dbReference type="PROSITE" id="PS50921">
    <property type="entry name" value="ANTAR"/>
    <property type="match status" value="1"/>
</dbReference>
<evidence type="ECO:0000313" key="6">
    <source>
        <dbReference type="EMBL" id="GAA5166969.1"/>
    </source>
</evidence>
<evidence type="ECO:0000313" key="7">
    <source>
        <dbReference type="Proteomes" id="UP001428817"/>
    </source>
</evidence>
<protein>
    <submittedName>
        <fullName evidence="6">GAF and ANTAR domain-containing protein</fullName>
    </submittedName>
</protein>
<proteinExistence type="predicted"/>
<dbReference type="InterPro" id="IPR029016">
    <property type="entry name" value="GAF-like_dom_sf"/>
</dbReference>
<dbReference type="Pfam" id="PF13185">
    <property type="entry name" value="GAF_2"/>
    <property type="match status" value="1"/>
</dbReference>
<evidence type="ECO:0000256" key="1">
    <source>
        <dbReference type="ARBA" id="ARBA00022679"/>
    </source>
</evidence>
<dbReference type="InterPro" id="IPR005561">
    <property type="entry name" value="ANTAR"/>
</dbReference>
<keyword evidence="7" id="KW-1185">Reference proteome</keyword>
<evidence type="ECO:0000256" key="2">
    <source>
        <dbReference type="ARBA" id="ARBA00022777"/>
    </source>
</evidence>
<organism evidence="6 7">
    <name type="scientific">Pseudonocardia eucalypti</name>
    <dbReference type="NCBI Taxonomy" id="648755"/>
    <lineage>
        <taxon>Bacteria</taxon>
        <taxon>Bacillati</taxon>
        <taxon>Actinomycetota</taxon>
        <taxon>Actinomycetes</taxon>
        <taxon>Pseudonocardiales</taxon>
        <taxon>Pseudonocardiaceae</taxon>
        <taxon>Pseudonocardia</taxon>
    </lineage>
</organism>
<keyword evidence="2" id="KW-0418">Kinase</keyword>
<dbReference type="InterPro" id="IPR036388">
    <property type="entry name" value="WH-like_DNA-bd_sf"/>
</dbReference>
<name>A0ABP9QSZ8_9PSEU</name>
<dbReference type="Proteomes" id="UP001428817">
    <property type="component" value="Unassembled WGS sequence"/>
</dbReference>
<evidence type="ECO:0000256" key="4">
    <source>
        <dbReference type="ARBA" id="ARBA00023163"/>
    </source>
</evidence>
<gene>
    <name evidence="6" type="ORF">GCM10023321_58870</name>
</gene>
<dbReference type="SUPFAM" id="SSF55781">
    <property type="entry name" value="GAF domain-like"/>
    <property type="match status" value="1"/>
</dbReference>
<dbReference type="InterPro" id="IPR011006">
    <property type="entry name" value="CheY-like_superfamily"/>
</dbReference>
<keyword evidence="1" id="KW-0808">Transferase</keyword>
<dbReference type="Gene3D" id="1.10.10.10">
    <property type="entry name" value="Winged helix-like DNA-binding domain superfamily/Winged helix DNA-binding domain"/>
    <property type="match status" value="1"/>
</dbReference>
<dbReference type="SUPFAM" id="SSF52172">
    <property type="entry name" value="CheY-like"/>
    <property type="match status" value="1"/>
</dbReference>